<evidence type="ECO:0000256" key="1">
    <source>
        <dbReference type="ARBA" id="ARBA00023002"/>
    </source>
</evidence>
<dbReference type="InterPro" id="IPR002347">
    <property type="entry name" value="SDR_fam"/>
</dbReference>
<name>A0A4R7ZAZ2_9ACTN</name>
<dbReference type="PANTHER" id="PTHR43157:SF31">
    <property type="entry name" value="PHOSPHATIDYLINOSITOL-GLYCAN BIOSYNTHESIS CLASS F PROTEIN"/>
    <property type="match status" value="1"/>
</dbReference>
<keyword evidence="4" id="KW-1185">Reference proteome</keyword>
<proteinExistence type="predicted"/>
<gene>
    <name evidence="3" type="ORF">EV650_7718</name>
</gene>
<dbReference type="PANTHER" id="PTHR43157">
    <property type="entry name" value="PHOSPHATIDYLINOSITOL-GLYCAN BIOSYNTHESIS CLASS F PROTEIN-RELATED"/>
    <property type="match status" value="1"/>
</dbReference>
<evidence type="ECO:0000313" key="4">
    <source>
        <dbReference type="Proteomes" id="UP000295447"/>
    </source>
</evidence>
<dbReference type="SUPFAM" id="SSF51735">
    <property type="entry name" value="NAD(P)-binding Rossmann-fold domains"/>
    <property type="match status" value="1"/>
</dbReference>
<organism evidence="3 4">
    <name type="scientific">Kribbella kalugense</name>
    <dbReference type="NCBI Taxonomy" id="2512221"/>
    <lineage>
        <taxon>Bacteria</taxon>
        <taxon>Bacillati</taxon>
        <taxon>Actinomycetota</taxon>
        <taxon>Actinomycetes</taxon>
        <taxon>Propionibacteriales</taxon>
        <taxon>Kribbellaceae</taxon>
        <taxon>Kribbella</taxon>
    </lineage>
</organism>
<dbReference type="GO" id="GO:0016491">
    <property type="term" value="F:oxidoreductase activity"/>
    <property type="evidence" value="ECO:0007669"/>
    <property type="project" value="UniProtKB-KW"/>
</dbReference>
<comment type="caution">
    <text evidence="3">The sequence shown here is derived from an EMBL/GenBank/DDBJ whole genome shotgun (WGS) entry which is preliminary data.</text>
</comment>
<dbReference type="AlphaFoldDB" id="A0A4R7ZAZ2"/>
<evidence type="ECO:0000313" key="3">
    <source>
        <dbReference type="EMBL" id="TDW14135.1"/>
    </source>
</evidence>
<reference evidence="3 4" key="1">
    <citation type="submission" date="2019-03" db="EMBL/GenBank/DDBJ databases">
        <title>Genomic Encyclopedia of Type Strains, Phase III (KMG-III): the genomes of soil and plant-associated and newly described type strains.</title>
        <authorList>
            <person name="Whitman W."/>
        </authorList>
    </citation>
    <scope>NUCLEOTIDE SEQUENCE [LARGE SCALE GENOMIC DNA]</scope>
    <source>
        <strain evidence="3 4">VKM Ac-2570</strain>
    </source>
</reference>
<dbReference type="Proteomes" id="UP000295447">
    <property type="component" value="Unassembled WGS sequence"/>
</dbReference>
<dbReference type="CDD" id="cd05327">
    <property type="entry name" value="retinol-DH_like_SDR_c_like"/>
    <property type="match status" value="1"/>
</dbReference>
<accession>A0A4R7ZAZ2</accession>
<dbReference type="Pfam" id="PF00106">
    <property type="entry name" value="adh_short"/>
    <property type="match status" value="1"/>
</dbReference>
<dbReference type="InterPro" id="IPR057326">
    <property type="entry name" value="KR_dom"/>
</dbReference>
<evidence type="ECO:0000259" key="2">
    <source>
        <dbReference type="SMART" id="SM00822"/>
    </source>
</evidence>
<dbReference type="SMART" id="SM00822">
    <property type="entry name" value="PKS_KR"/>
    <property type="match status" value="1"/>
</dbReference>
<feature type="domain" description="Ketoreductase" evidence="2">
    <location>
        <begin position="12"/>
        <end position="207"/>
    </location>
</feature>
<dbReference type="InterPro" id="IPR036291">
    <property type="entry name" value="NAD(P)-bd_dom_sf"/>
</dbReference>
<dbReference type="EMBL" id="SODF01000004">
    <property type="protein sequence ID" value="TDW14135.1"/>
    <property type="molecule type" value="Genomic_DNA"/>
</dbReference>
<keyword evidence="1" id="KW-0560">Oxidoreductase</keyword>
<sequence>MTPKHKGAMAARTVLVTGGTGGIGKATAAGLAVLGARVAITGRDRGRAEAAAAEIRATTGGQVDVFVADLSSQAAVRRLAADVLALLPRIDVLINNVGGYWNTRHLTADGFERTFAVNHLAPFLLTRLLLDRLGESGPARVVTVSSNAHTAGRIDFEDLQGERSYSGERAYSQSKLANVLFSNELARRLKGTSVTANALHPGVVRTSFGAEDPSGVQRVIVPVLRPFLKSPGRGAVTSIQLASGPSLARVSGQYFVNGKPRASSARSYDEGDARRLWEISDELVAGPR</sequence>
<protein>
    <submittedName>
        <fullName evidence="3">Short-subunit dehydrogenase</fullName>
    </submittedName>
</protein>
<dbReference type="Gene3D" id="3.40.50.720">
    <property type="entry name" value="NAD(P)-binding Rossmann-like Domain"/>
    <property type="match status" value="1"/>
</dbReference>
<dbReference type="PRINTS" id="PR00081">
    <property type="entry name" value="GDHRDH"/>
</dbReference>